<dbReference type="Pfam" id="PF10438">
    <property type="entry name" value="Cyc-maltodext_C"/>
    <property type="match status" value="1"/>
</dbReference>
<dbReference type="Gene3D" id="3.20.20.80">
    <property type="entry name" value="Glycosidases"/>
    <property type="match status" value="1"/>
</dbReference>
<evidence type="ECO:0000256" key="1">
    <source>
        <dbReference type="ARBA" id="ARBA00022801"/>
    </source>
</evidence>
<dbReference type="Gene3D" id="2.60.40.10">
    <property type="entry name" value="Immunoglobulins"/>
    <property type="match status" value="1"/>
</dbReference>
<dbReference type="InterPro" id="IPR014756">
    <property type="entry name" value="Ig_E-set"/>
</dbReference>
<dbReference type="Pfam" id="PF09087">
    <property type="entry name" value="Cyc-maltodext_N"/>
    <property type="match status" value="1"/>
</dbReference>
<keyword evidence="3" id="KW-0732">Signal</keyword>
<dbReference type="SUPFAM" id="SSF51445">
    <property type="entry name" value="(Trans)glycosidases"/>
    <property type="match status" value="1"/>
</dbReference>
<organism evidence="5 6">
    <name type="scientific">Neolewinella marina</name>
    <dbReference type="NCBI Taxonomy" id="438751"/>
    <lineage>
        <taxon>Bacteria</taxon>
        <taxon>Pseudomonadati</taxon>
        <taxon>Bacteroidota</taxon>
        <taxon>Saprospiria</taxon>
        <taxon>Saprospirales</taxon>
        <taxon>Lewinellaceae</taxon>
        <taxon>Neolewinella</taxon>
    </lineage>
</organism>
<dbReference type="AlphaFoldDB" id="A0A2G0CGR5"/>
<comment type="caution">
    <text evidence="5">The sequence shown here is derived from an EMBL/GenBank/DDBJ whole genome shotgun (WGS) entry which is preliminary data.</text>
</comment>
<keyword evidence="1" id="KW-0378">Hydrolase</keyword>
<dbReference type="GO" id="GO:0016798">
    <property type="term" value="F:hydrolase activity, acting on glycosyl bonds"/>
    <property type="evidence" value="ECO:0007669"/>
    <property type="project" value="UniProtKB-KW"/>
</dbReference>
<feature type="chain" id="PRO_5013954826" evidence="3">
    <location>
        <begin position="21"/>
        <end position="614"/>
    </location>
</feature>
<dbReference type="InterPro" id="IPR006047">
    <property type="entry name" value="GH13_cat_dom"/>
</dbReference>
<dbReference type="OrthoDB" id="9806009at2"/>
<feature type="domain" description="Glycosyl hydrolase family 13 catalytic" evidence="4">
    <location>
        <begin position="128"/>
        <end position="527"/>
    </location>
</feature>
<dbReference type="Proteomes" id="UP000226437">
    <property type="component" value="Unassembled WGS sequence"/>
</dbReference>
<feature type="signal peptide" evidence="3">
    <location>
        <begin position="1"/>
        <end position="20"/>
    </location>
</feature>
<evidence type="ECO:0000256" key="3">
    <source>
        <dbReference type="SAM" id="SignalP"/>
    </source>
</evidence>
<dbReference type="SMART" id="SM00642">
    <property type="entry name" value="Aamy"/>
    <property type="match status" value="1"/>
</dbReference>
<evidence type="ECO:0000256" key="2">
    <source>
        <dbReference type="ARBA" id="ARBA00023295"/>
    </source>
</evidence>
<dbReference type="InterPro" id="IPR013780">
    <property type="entry name" value="Glyco_hydro_b"/>
</dbReference>
<dbReference type="InterPro" id="IPR017853">
    <property type="entry name" value="GH"/>
</dbReference>
<evidence type="ECO:0000313" key="5">
    <source>
        <dbReference type="EMBL" id="PHK99166.1"/>
    </source>
</evidence>
<dbReference type="GO" id="GO:0016829">
    <property type="term" value="F:lyase activity"/>
    <property type="evidence" value="ECO:0007669"/>
    <property type="project" value="UniProtKB-KW"/>
</dbReference>
<gene>
    <name evidence="5" type="ORF">CGL56_06825</name>
</gene>
<sequence length="614" mass="68454">MPLRPILTFCLLAAFLPLLAQTYRVEPPNWWAGMQDTSLQLLIYGADAGSLELSVSGQGVVLLGTHRADSPNYLFADLSIRPEATAGTVQLTFSRGGQTVATQDYELRPRERSPEAVQGFDASDVIYLITPDRFANGDPSNDVVDTLRETALDRTQGFARHGGDLQGITDHLDYIDSMGFTAIWPSPVLENDMPAWSYHGYAITDYYAVDPRFGTLADYRALADAARARGIKLIMDQVVNHSGSGHWWMDDLPFGNWLNFQDAPQITNHRRSIHQDPYAARVDAERMVGGWFVSTMPDLNQRNPFLARYLIQNSLWWIETLGLGGVRQDTYPYPDANFLTDWTCRIMQEYPNFSIVGEEWSYNPATVAYWQRGKDNPDGYISCLPSVMDFPLQASLISALKNDEGWDSGLIKLYEALANDFQYAEPRDIMVFAENHDMDRLATQLGGDVDHVKMALTYLLTVRGIPQLYYGSEVLLDNDEAPGDHGIIRSDMPGGWAGDAVNAFTGAGLSPGQREVQTHLRQLLQWRREHPVIATGQTLHFAPENGTYVYGRYNATERVVVVLNKNAEEVTLDPARYQELLKGVTTATGLDGKVVDLSRGLAVPSKSAVVFVLQ</sequence>
<protein>
    <submittedName>
        <fullName evidence="5">Alpha-amlyase</fullName>
    </submittedName>
</protein>
<name>A0A2G0CGR5_9BACT</name>
<dbReference type="InterPro" id="IPR015171">
    <property type="entry name" value="Cyc-maltodext_N"/>
</dbReference>
<dbReference type="InterPro" id="IPR019492">
    <property type="entry name" value="Cyclo-malto-dextrinase_C"/>
</dbReference>
<keyword evidence="6" id="KW-1185">Reference proteome</keyword>
<dbReference type="SUPFAM" id="SSF51011">
    <property type="entry name" value="Glycosyl hydrolase domain"/>
    <property type="match status" value="1"/>
</dbReference>
<dbReference type="PANTHER" id="PTHR10357">
    <property type="entry name" value="ALPHA-AMYLASE FAMILY MEMBER"/>
    <property type="match status" value="1"/>
</dbReference>
<dbReference type="EMBL" id="PDLO01000002">
    <property type="protein sequence ID" value="PHK99166.1"/>
    <property type="molecule type" value="Genomic_DNA"/>
</dbReference>
<dbReference type="CDD" id="cd11340">
    <property type="entry name" value="AmyAc_bac_CMD_like_3"/>
    <property type="match status" value="1"/>
</dbReference>
<evidence type="ECO:0000313" key="6">
    <source>
        <dbReference type="Proteomes" id="UP000226437"/>
    </source>
</evidence>
<keyword evidence="5" id="KW-0456">Lyase</keyword>
<accession>A0A2G0CGR5</accession>
<dbReference type="InterPro" id="IPR013783">
    <property type="entry name" value="Ig-like_fold"/>
</dbReference>
<dbReference type="Pfam" id="PF00128">
    <property type="entry name" value="Alpha-amylase"/>
    <property type="match status" value="1"/>
</dbReference>
<proteinExistence type="predicted"/>
<dbReference type="GO" id="GO:0005975">
    <property type="term" value="P:carbohydrate metabolic process"/>
    <property type="evidence" value="ECO:0007669"/>
    <property type="project" value="InterPro"/>
</dbReference>
<dbReference type="SUPFAM" id="SSF81296">
    <property type="entry name" value="E set domains"/>
    <property type="match status" value="1"/>
</dbReference>
<reference evidence="5 6" key="1">
    <citation type="submission" date="2017-10" db="EMBL/GenBank/DDBJ databases">
        <title>The draft genome sequence of Lewinella marina KCTC 32374.</title>
        <authorList>
            <person name="Wang K."/>
        </authorList>
    </citation>
    <scope>NUCLEOTIDE SEQUENCE [LARGE SCALE GENOMIC DNA]</scope>
    <source>
        <strain evidence="5 6">MKG-38</strain>
    </source>
</reference>
<dbReference type="RefSeq" id="WP_099105783.1">
    <property type="nucleotide sequence ID" value="NZ_JAATJF010000002.1"/>
</dbReference>
<dbReference type="Gene3D" id="2.60.40.1180">
    <property type="entry name" value="Golgi alpha-mannosidase II"/>
    <property type="match status" value="1"/>
</dbReference>
<dbReference type="PANTHER" id="PTHR10357:SF210">
    <property type="entry name" value="MALTODEXTRIN GLUCOSIDASE"/>
    <property type="match status" value="1"/>
</dbReference>
<evidence type="ECO:0000259" key="4">
    <source>
        <dbReference type="SMART" id="SM00642"/>
    </source>
</evidence>
<keyword evidence="2" id="KW-0326">Glycosidase</keyword>